<gene>
    <name evidence="3" type="ORF">UFOPK1808_00297</name>
</gene>
<evidence type="ECO:0000256" key="1">
    <source>
        <dbReference type="ARBA" id="ARBA00022603"/>
    </source>
</evidence>
<dbReference type="InterPro" id="IPR029063">
    <property type="entry name" value="SAM-dependent_MTases_sf"/>
</dbReference>
<evidence type="ECO:0000256" key="2">
    <source>
        <dbReference type="ARBA" id="ARBA00022679"/>
    </source>
</evidence>
<dbReference type="PANTHER" id="PTHR43648">
    <property type="entry name" value="ELECTRON TRANSFER FLAVOPROTEIN BETA SUBUNIT LYSINE METHYLTRANSFERASE"/>
    <property type="match status" value="1"/>
</dbReference>
<name>A0A6J6FXF1_9ZZZZ</name>
<dbReference type="InterPro" id="IPR050078">
    <property type="entry name" value="Ribosomal_L11_MeTrfase_PrmA"/>
</dbReference>
<dbReference type="CDD" id="cd02440">
    <property type="entry name" value="AdoMet_MTases"/>
    <property type="match status" value="1"/>
</dbReference>
<dbReference type="Pfam" id="PF06325">
    <property type="entry name" value="PrmA"/>
    <property type="match status" value="1"/>
</dbReference>
<dbReference type="AlphaFoldDB" id="A0A6J6FXF1"/>
<dbReference type="SUPFAM" id="SSF53335">
    <property type="entry name" value="S-adenosyl-L-methionine-dependent methyltransferases"/>
    <property type="match status" value="1"/>
</dbReference>
<accession>A0A6J6FXF1</accession>
<dbReference type="GO" id="GO:0032259">
    <property type="term" value="P:methylation"/>
    <property type="evidence" value="ECO:0007669"/>
    <property type="project" value="UniProtKB-KW"/>
</dbReference>
<proteinExistence type="predicted"/>
<keyword evidence="1" id="KW-0489">Methyltransferase</keyword>
<dbReference type="Gene3D" id="3.40.50.150">
    <property type="entry name" value="Vaccinia Virus protein VP39"/>
    <property type="match status" value="1"/>
</dbReference>
<organism evidence="3">
    <name type="scientific">freshwater metagenome</name>
    <dbReference type="NCBI Taxonomy" id="449393"/>
    <lineage>
        <taxon>unclassified sequences</taxon>
        <taxon>metagenomes</taxon>
        <taxon>ecological metagenomes</taxon>
    </lineage>
</organism>
<sequence>MQEALTHVVAGSIVLDVGCGSGVLAVAISQLRQVDVFAFDIAESSQQAVHINSERNNVSNITWAPQWETLKADVVLANILAPVLQELSSSIQDVLTNGGFVVLSGMRTEQVEAVLEHYEECKEISRSTLEGWTAVTLQKIS</sequence>
<dbReference type="GO" id="GO:0008276">
    <property type="term" value="F:protein methyltransferase activity"/>
    <property type="evidence" value="ECO:0007669"/>
    <property type="project" value="TreeGrafter"/>
</dbReference>
<protein>
    <submittedName>
        <fullName evidence="3">Unannotated protein</fullName>
    </submittedName>
</protein>
<dbReference type="EMBL" id="CAEZUL010000018">
    <property type="protein sequence ID" value="CAB4593547.1"/>
    <property type="molecule type" value="Genomic_DNA"/>
</dbReference>
<evidence type="ECO:0000313" key="3">
    <source>
        <dbReference type="EMBL" id="CAB4593547.1"/>
    </source>
</evidence>
<dbReference type="PANTHER" id="PTHR43648:SF1">
    <property type="entry name" value="ELECTRON TRANSFER FLAVOPROTEIN BETA SUBUNIT LYSINE METHYLTRANSFERASE"/>
    <property type="match status" value="1"/>
</dbReference>
<reference evidence="3" key="1">
    <citation type="submission" date="2020-05" db="EMBL/GenBank/DDBJ databases">
        <authorList>
            <person name="Chiriac C."/>
            <person name="Salcher M."/>
            <person name="Ghai R."/>
            <person name="Kavagutti S V."/>
        </authorList>
    </citation>
    <scope>NUCLEOTIDE SEQUENCE</scope>
</reference>
<keyword evidence="2" id="KW-0808">Transferase</keyword>